<organism evidence="1 2">
    <name type="scientific">Linderina macrospora</name>
    <dbReference type="NCBI Taxonomy" id="4868"/>
    <lineage>
        <taxon>Eukaryota</taxon>
        <taxon>Fungi</taxon>
        <taxon>Fungi incertae sedis</taxon>
        <taxon>Zoopagomycota</taxon>
        <taxon>Kickxellomycotina</taxon>
        <taxon>Kickxellomycetes</taxon>
        <taxon>Kickxellales</taxon>
        <taxon>Kickxellaceae</taxon>
        <taxon>Linderina</taxon>
    </lineage>
</organism>
<dbReference type="Proteomes" id="UP001150603">
    <property type="component" value="Unassembled WGS sequence"/>
</dbReference>
<gene>
    <name evidence="1" type="ORF">FBU59_005830</name>
</gene>
<name>A0ACC1J1K6_9FUNG</name>
<sequence length="380" mass="41086">LSSDMHKSHAIRALIDRSLDGSTPSSALVPADSVTGLMPVPKLGADSGLSAFEQQVLFVRSELHIPEQWLYDSYASRSRYDRGQIETRSGFQQQPAFMTGYQAKSSMPAGSFTSASSSFFRQSSVFGNMAVGAALDSAAEATLREIAWLISAGHMSSAHLLVLQKIAPDAVLRGDYRLLSKVLSFLDPTTAVASGGACVSLEDWVRGGQVYKSFLVAVDDLPKILRQFAAAKVVDEQSTGVQLVEQVKQIYAQMVALLSVLPSLSARFDSFSTSRDVSLGFYDGTEAFWYSAEETRELRVKYSVAISEMATVVTGQIRQMEACFPELSDFAAGNGGQATHQQLPAANPAALPLAEDMRILRTYQMAQTCFESLVTSGLEA</sequence>
<dbReference type="EMBL" id="JANBPW010004821">
    <property type="protein sequence ID" value="KAJ1934018.1"/>
    <property type="molecule type" value="Genomic_DNA"/>
</dbReference>
<protein>
    <submittedName>
        <fullName evidence="1">Uncharacterized protein</fullName>
    </submittedName>
</protein>
<evidence type="ECO:0000313" key="2">
    <source>
        <dbReference type="Proteomes" id="UP001150603"/>
    </source>
</evidence>
<reference evidence="1" key="1">
    <citation type="submission" date="2022-07" db="EMBL/GenBank/DDBJ databases">
        <title>Phylogenomic reconstructions and comparative analyses of Kickxellomycotina fungi.</title>
        <authorList>
            <person name="Reynolds N.K."/>
            <person name="Stajich J.E."/>
            <person name="Barry K."/>
            <person name="Grigoriev I.V."/>
            <person name="Crous P."/>
            <person name="Smith M.E."/>
        </authorList>
    </citation>
    <scope>NUCLEOTIDE SEQUENCE</scope>
    <source>
        <strain evidence="1">NRRL 5244</strain>
    </source>
</reference>
<feature type="non-terminal residue" evidence="1">
    <location>
        <position position="1"/>
    </location>
</feature>
<comment type="caution">
    <text evidence="1">The sequence shown here is derived from an EMBL/GenBank/DDBJ whole genome shotgun (WGS) entry which is preliminary data.</text>
</comment>
<keyword evidence="2" id="KW-1185">Reference proteome</keyword>
<evidence type="ECO:0000313" key="1">
    <source>
        <dbReference type="EMBL" id="KAJ1934018.1"/>
    </source>
</evidence>
<proteinExistence type="predicted"/>
<accession>A0ACC1J1K6</accession>